<dbReference type="GO" id="GO:0022857">
    <property type="term" value="F:transmembrane transporter activity"/>
    <property type="evidence" value="ECO:0007669"/>
    <property type="project" value="InterPro"/>
</dbReference>
<accession>A0A844W074</accession>
<evidence type="ECO:0000256" key="2">
    <source>
        <dbReference type="ARBA" id="ARBA00022692"/>
    </source>
</evidence>
<evidence type="ECO:0000313" key="7">
    <source>
        <dbReference type="EMBL" id="MWB77466.1"/>
    </source>
</evidence>
<feature type="transmembrane region" description="Helical" evidence="5">
    <location>
        <begin position="75"/>
        <end position="98"/>
    </location>
</feature>
<reference evidence="7 8" key="1">
    <citation type="submission" date="2019-11" db="EMBL/GenBank/DDBJ databases">
        <title>Pseudooceanicola pacifica sp. nov., isolated from deep-sea sediment of the Pacific Ocean.</title>
        <authorList>
            <person name="Lyu L."/>
        </authorList>
    </citation>
    <scope>NUCLEOTIDE SEQUENCE [LARGE SCALE GENOMIC DNA]</scope>
    <source>
        <strain evidence="7 8">216_PA32_1</strain>
    </source>
</reference>
<dbReference type="GO" id="GO:0005886">
    <property type="term" value="C:plasma membrane"/>
    <property type="evidence" value="ECO:0007669"/>
    <property type="project" value="TreeGrafter"/>
</dbReference>
<feature type="transmembrane region" description="Helical" evidence="5">
    <location>
        <begin position="442"/>
        <end position="462"/>
    </location>
</feature>
<dbReference type="Gene3D" id="1.20.1720.10">
    <property type="entry name" value="Multidrug resistance protein D"/>
    <property type="match status" value="1"/>
</dbReference>
<feature type="transmembrane region" description="Helical" evidence="5">
    <location>
        <begin position="194"/>
        <end position="213"/>
    </location>
</feature>
<dbReference type="Gene3D" id="1.20.1250.20">
    <property type="entry name" value="MFS general substrate transporter like domains"/>
    <property type="match status" value="1"/>
</dbReference>
<organism evidence="7 8">
    <name type="scientific">Pseudooceanicola pacificus</name>
    <dbReference type="NCBI Taxonomy" id="2676438"/>
    <lineage>
        <taxon>Bacteria</taxon>
        <taxon>Pseudomonadati</taxon>
        <taxon>Pseudomonadota</taxon>
        <taxon>Alphaproteobacteria</taxon>
        <taxon>Rhodobacterales</taxon>
        <taxon>Paracoccaceae</taxon>
        <taxon>Pseudooceanicola</taxon>
    </lineage>
</organism>
<dbReference type="PANTHER" id="PTHR23501">
    <property type="entry name" value="MAJOR FACILITATOR SUPERFAMILY"/>
    <property type="match status" value="1"/>
</dbReference>
<dbReference type="InterPro" id="IPR036259">
    <property type="entry name" value="MFS_trans_sf"/>
</dbReference>
<proteinExistence type="predicted"/>
<dbReference type="Pfam" id="PF07690">
    <property type="entry name" value="MFS_1"/>
    <property type="match status" value="1"/>
</dbReference>
<feature type="transmembrane region" description="Helical" evidence="5">
    <location>
        <begin position="225"/>
        <end position="245"/>
    </location>
</feature>
<keyword evidence="3 5" id="KW-1133">Transmembrane helix</keyword>
<comment type="caution">
    <text evidence="7">The sequence shown here is derived from an EMBL/GenBank/DDBJ whole genome shotgun (WGS) entry which is preliminary data.</text>
</comment>
<dbReference type="Proteomes" id="UP000443843">
    <property type="component" value="Unassembled WGS sequence"/>
</dbReference>
<dbReference type="InterPro" id="IPR020846">
    <property type="entry name" value="MFS_dom"/>
</dbReference>
<evidence type="ECO:0000256" key="1">
    <source>
        <dbReference type="ARBA" id="ARBA00004141"/>
    </source>
</evidence>
<feature type="transmembrane region" description="Helical" evidence="5">
    <location>
        <begin position="266"/>
        <end position="287"/>
    </location>
</feature>
<feature type="domain" description="Major facilitator superfamily (MFS) profile" evidence="6">
    <location>
        <begin position="10"/>
        <end position="469"/>
    </location>
</feature>
<keyword evidence="2 5" id="KW-0812">Transmembrane</keyword>
<keyword evidence="8" id="KW-1185">Reference proteome</keyword>
<dbReference type="EMBL" id="WNXQ01000002">
    <property type="protein sequence ID" value="MWB77466.1"/>
    <property type="molecule type" value="Genomic_DNA"/>
</dbReference>
<feature type="transmembrane region" description="Helical" evidence="5">
    <location>
        <begin position="329"/>
        <end position="349"/>
    </location>
</feature>
<feature type="transmembrane region" description="Helical" evidence="5">
    <location>
        <begin position="104"/>
        <end position="121"/>
    </location>
</feature>
<dbReference type="PANTHER" id="PTHR23501:SF197">
    <property type="entry name" value="COMD"/>
    <property type="match status" value="1"/>
</dbReference>
<evidence type="ECO:0000256" key="3">
    <source>
        <dbReference type="ARBA" id="ARBA00022989"/>
    </source>
</evidence>
<name>A0A844W074_9RHOB</name>
<evidence type="ECO:0000313" key="8">
    <source>
        <dbReference type="Proteomes" id="UP000443843"/>
    </source>
</evidence>
<evidence type="ECO:0000256" key="4">
    <source>
        <dbReference type="ARBA" id="ARBA00023136"/>
    </source>
</evidence>
<feature type="transmembrane region" description="Helical" evidence="5">
    <location>
        <begin position="7"/>
        <end position="25"/>
    </location>
</feature>
<protein>
    <submittedName>
        <fullName evidence="7">MFS transporter</fullName>
    </submittedName>
</protein>
<dbReference type="SUPFAM" id="SSF103473">
    <property type="entry name" value="MFS general substrate transporter"/>
    <property type="match status" value="1"/>
</dbReference>
<sequence>MSGRSPFFAIFPSIALPIFIALVDQSVITTAMPFVASELGEVARITWPVTAYLVAAAVAAPIYGRLGDMYGRKRLMAVGLLISTLGSISCFMAGSMTMLTATRVLQGLGAGGLMSLSSALMGQAVGPRERGKYQAYIATVAVTANSLGPVIGGFLTEHFGWRSIFLLNPILVALALVLLMRLKLTNAPSEKKGIDLLGAVFLAIAFTSLVVAIDALRHGDSPPVGRLAVVSTILALAVAALVWWERRVPTPLLPRQVFANPSIRRSNAMALCQGALMLGLYALLPVYLRVTLGISASEIGTAMVPMVGATAIGATITGRMVSMTGWTTLFPGVGFSMLAALLLLFGLLAPDLGRTGLAIWFTCTTIWLGTVMPTVQIIVLAEGEPQDFGAITSVTQLSRSLGAATGTAIVPVIMLLTPGLGAETLQNLLDGAGGDPEVAKPAFRNAFVALALIAALGATFAARVPRRSI</sequence>
<feature type="transmembrane region" description="Helical" evidence="5">
    <location>
        <begin position="355"/>
        <end position="380"/>
    </location>
</feature>
<evidence type="ECO:0000259" key="6">
    <source>
        <dbReference type="PROSITE" id="PS50850"/>
    </source>
</evidence>
<gene>
    <name evidence="7" type="ORF">GLS40_05465</name>
</gene>
<feature type="transmembrane region" description="Helical" evidence="5">
    <location>
        <begin position="401"/>
        <end position="422"/>
    </location>
</feature>
<feature type="transmembrane region" description="Helical" evidence="5">
    <location>
        <begin position="161"/>
        <end position="182"/>
    </location>
</feature>
<dbReference type="PRINTS" id="PR01036">
    <property type="entry name" value="TCRTETB"/>
</dbReference>
<feature type="transmembrane region" description="Helical" evidence="5">
    <location>
        <begin position="45"/>
        <end position="63"/>
    </location>
</feature>
<evidence type="ECO:0000256" key="5">
    <source>
        <dbReference type="SAM" id="Phobius"/>
    </source>
</evidence>
<feature type="transmembrane region" description="Helical" evidence="5">
    <location>
        <begin position="299"/>
        <end position="317"/>
    </location>
</feature>
<comment type="subcellular location">
    <subcellularLocation>
        <location evidence="1">Membrane</location>
        <topology evidence="1">Multi-pass membrane protein</topology>
    </subcellularLocation>
</comment>
<dbReference type="InterPro" id="IPR005829">
    <property type="entry name" value="Sugar_transporter_CS"/>
</dbReference>
<feature type="transmembrane region" description="Helical" evidence="5">
    <location>
        <begin position="133"/>
        <end position="155"/>
    </location>
</feature>
<dbReference type="RefSeq" id="WP_160381718.1">
    <property type="nucleotide sequence ID" value="NZ_WNXQ01000002.1"/>
</dbReference>
<dbReference type="InterPro" id="IPR011701">
    <property type="entry name" value="MFS"/>
</dbReference>
<dbReference type="PROSITE" id="PS50850">
    <property type="entry name" value="MFS"/>
    <property type="match status" value="1"/>
</dbReference>
<keyword evidence="4 5" id="KW-0472">Membrane</keyword>
<dbReference type="AlphaFoldDB" id="A0A844W074"/>
<dbReference type="PROSITE" id="PS00217">
    <property type="entry name" value="SUGAR_TRANSPORT_2"/>
    <property type="match status" value="1"/>
</dbReference>